<protein>
    <recommendedName>
        <fullName evidence="3">HTH domain-containing protein</fullName>
    </recommendedName>
</protein>
<reference evidence="1 2" key="1">
    <citation type="submission" date="2020-05" db="EMBL/GenBank/DDBJ databases">
        <authorList>
            <person name="Whitworth D."/>
        </authorList>
    </citation>
    <scope>NUCLEOTIDE SEQUENCE [LARGE SCALE GENOMIC DNA]</scope>
    <source>
        <strain evidence="1 2">CA046A</strain>
    </source>
</reference>
<accession>A0A7Y4JMT6</accession>
<dbReference type="AlphaFoldDB" id="A0A7Y4JMT6"/>
<dbReference type="RefSeq" id="WP_171411924.1">
    <property type="nucleotide sequence ID" value="NZ_JABFJW010000004.1"/>
</dbReference>
<evidence type="ECO:0008006" key="3">
    <source>
        <dbReference type="Google" id="ProtNLM"/>
    </source>
</evidence>
<sequence>MTDAGLSSRVQRFITTHIDSIEKLEVLLLLRARTDRAWSASAVALELRITEASAARRMAELKTGGLLLQDGVADSYRFSPGRSDDVQDTAELAAAYSARRVSVISFIFSRPMDRVRGFADAFVFKQDKDKDGNGHG</sequence>
<evidence type="ECO:0000313" key="2">
    <source>
        <dbReference type="Proteomes" id="UP000528460"/>
    </source>
</evidence>
<proteinExistence type="predicted"/>
<dbReference type="EMBL" id="JABFJW010000004">
    <property type="protein sequence ID" value="NOK07649.1"/>
    <property type="molecule type" value="Genomic_DNA"/>
</dbReference>
<gene>
    <name evidence="1" type="ORF">HNS30_01110</name>
</gene>
<comment type="caution">
    <text evidence="1">The sequence shown here is derived from an EMBL/GenBank/DDBJ whole genome shotgun (WGS) entry which is preliminary data.</text>
</comment>
<evidence type="ECO:0000313" key="1">
    <source>
        <dbReference type="EMBL" id="NOK07649.1"/>
    </source>
</evidence>
<dbReference type="Proteomes" id="UP000528460">
    <property type="component" value="Unassembled WGS sequence"/>
</dbReference>
<organism evidence="1 2">
    <name type="scientific">Corallococcus exercitus</name>
    <dbReference type="NCBI Taxonomy" id="2316736"/>
    <lineage>
        <taxon>Bacteria</taxon>
        <taxon>Pseudomonadati</taxon>
        <taxon>Myxococcota</taxon>
        <taxon>Myxococcia</taxon>
        <taxon>Myxococcales</taxon>
        <taxon>Cystobacterineae</taxon>
        <taxon>Myxococcaceae</taxon>
        <taxon>Corallococcus</taxon>
    </lineage>
</organism>
<name>A0A7Y4JMT6_9BACT</name>